<keyword evidence="5" id="KW-0325">Glycoprotein</keyword>
<evidence type="ECO:0000313" key="9">
    <source>
        <dbReference type="Ensembl" id="ENSSFAP00005028621.1"/>
    </source>
</evidence>
<protein>
    <submittedName>
        <fullName evidence="9">Vitellogenin 3, phosvitinless</fullName>
    </submittedName>
</protein>
<evidence type="ECO:0000256" key="1">
    <source>
        <dbReference type="ARBA" id="ARBA00022553"/>
    </source>
</evidence>
<keyword evidence="3" id="KW-0758">Storage protein</keyword>
<dbReference type="Pfam" id="PF01347">
    <property type="entry name" value="Vitellogenin_N"/>
    <property type="match status" value="1"/>
</dbReference>
<feature type="domain" description="Vitellogenin" evidence="8">
    <location>
        <begin position="22"/>
        <end position="660"/>
    </location>
</feature>
<keyword evidence="4 6" id="KW-1015">Disulfide bond</keyword>
<evidence type="ECO:0000256" key="5">
    <source>
        <dbReference type="ARBA" id="ARBA00023180"/>
    </source>
</evidence>
<dbReference type="GO" id="GO:0071391">
    <property type="term" value="P:cellular response to estrogen stimulus"/>
    <property type="evidence" value="ECO:0007669"/>
    <property type="project" value="TreeGrafter"/>
</dbReference>
<organism evidence="9 10">
    <name type="scientific">Salarias fasciatus</name>
    <name type="common">Jewelled blenny</name>
    <name type="synonym">Blennius fasciatus</name>
    <dbReference type="NCBI Taxonomy" id="181472"/>
    <lineage>
        <taxon>Eukaryota</taxon>
        <taxon>Metazoa</taxon>
        <taxon>Chordata</taxon>
        <taxon>Craniata</taxon>
        <taxon>Vertebrata</taxon>
        <taxon>Euteleostomi</taxon>
        <taxon>Actinopterygii</taxon>
        <taxon>Neopterygii</taxon>
        <taxon>Teleostei</taxon>
        <taxon>Neoteleostei</taxon>
        <taxon>Acanthomorphata</taxon>
        <taxon>Ovalentaria</taxon>
        <taxon>Blenniimorphae</taxon>
        <taxon>Blenniiformes</taxon>
        <taxon>Blennioidei</taxon>
        <taxon>Blenniidae</taxon>
        <taxon>Salariinae</taxon>
        <taxon>Salarias</taxon>
    </lineage>
</organism>
<proteinExistence type="predicted"/>
<comment type="caution">
    <text evidence="6">Lacks conserved residue(s) required for the propagation of feature annotation.</text>
</comment>
<evidence type="ECO:0000259" key="8">
    <source>
        <dbReference type="PROSITE" id="PS51211"/>
    </source>
</evidence>
<evidence type="ECO:0000256" key="7">
    <source>
        <dbReference type="SAM" id="SignalP"/>
    </source>
</evidence>
<evidence type="ECO:0000256" key="6">
    <source>
        <dbReference type="PROSITE-ProRule" id="PRU00557"/>
    </source>
</evidence>
<dbReference type="InterPro" id="IPR037088">
    <property type="entry name" value="Vitellinogen_b-sht_shell_sf"/>
</dbReference>
<dbReference type="SUPFAM" id="SSF48431">
    <property type="entry name" value="Lipovitellin-phosvitin complex, superhelical domain"/>
    <property type="match status" value="1"/>
</dbReference>
<keyword evidence="10" id="KW-1185">Reference proteome</keyword>
<dbReference type="InterPro" id="IPR015258">
    <property type="entry name" value="Vitellinogen_b-sht_shell"/>
</dbReference>
<reference evidence="9" key="2">
    <citation type="submission" date="2025-08" db="UniProtKB">
        <authorList>
            <consortium name="Ensembl"/>
        </authorList>
    </citation>
    <scope>IDENTIFICATION</scope>
</reference>
<dbReference type="InterPro" id="IPR011030">
    <property type="entry name" value="Lipovitellin_superhlx_dom"/>
</dbReference>
<dbReference type="Pfam" id="PF09172">
    <property type="entry name" value="Vit_open_b-sht"/>
    <property type="match status" value="1"/>
</dbReference>
<evidence type="ECO:0000256" key="3">
    <source>
        <dbReference type="ARBA" id="ARBA00022761"/>
    </source>
</evidence>
<dbReference type="InterPro" id="IPR050733">
    <property type="entry name" value="Vitellogenin/Apolipophorin"/>
</dbReference>
<dbReference type="InterPro" id="IPR001747">
    <property type="entry name" value="Vitellogenin_N"/>
</dbReference>
<dbReference type="OMA" id="AFMILFD"/>
<reference evidence="9" key="3">
    <citation type="submission" date="2025-09" db="UniProtKB">
        <authorList>
            <consortium name="Ensembl"/>
        </authorList>
    </citation>
    <scope>IDENTIFICATION</scope>
</reference>
<dbReference type="PANTHER" id="PTHR23345">
    <property type="entry name" value="VITELLOGENIN-RELATED"/>
    <property type="match status" value="1"/>
</dbReference>
<dbReference type="AlphaFoldDB" id="A0A672HHB1"/>
<dbReference type="SMART" id="SM01170">
    <property type="entry name" value="DUF1944"/>
    <property type="match status" value="1"/>
</dbReference>
<feature type="chain" id="PRO_5025684435" evidence="7">
    <location>
        <begin position="20"/>
        <end position="1250"/>
    </location>
</feature>
<gene>
    <name evidence="9" type="primary">vtg3</name>
</gene>
<dbReference type="Gene3D" id="2.20.90.10">
    <property type="entry name" value="Vitellinogen, beta-sheet shell domain"/>
    <property type="match status" value="1"/>
</dbReference>
<keyword evidence="1" id="KW-0597">Phosphoprotein</keyword>
<dbReference type="FunCoup" id="A0A672HHB1">
    <property type="interactions" value="2"/>
</dbReference>
<dbReference type="InterPro" id="IPR015819">
    <property type="entry name" value="Lipid_transp_b-sht_shell"/>
</dbReference>
<feature type="disulfide bond" evidence="6">
    <location>
        <begin position="160"/>
        <end position="186"/>
    </location>
</feature>
<dbReference type="SUPFAM" id="SSF56968">
    <property type="entry name" value="Lipovitellin-phosvitin complex, beta-sheet shell regions"/>
    <property type="match status" value="3"/>
</dbReference>
<dbReference type="PROSITE" id="PS51211">
    <property type="entry name" value="VITELLOGENIN"/>
    <property type="match status" value="1"/>
</dbReference>
<sequence length="1250" mass="140572">MRGLLLLCCLVALASKSLLYSFIHKKIYEYKYEGTVNFGLGAPNLTESGVRIQCTVKITGLSTQAFTLQVTNLSFEEFNGIQGKDGYKASSKLTKRIAAQLSKPFLFDHSNGHVGDIHASPEVSETIVNMVRGMLDLLHATVKTTQLVYELEEIGIHGICQTNYAIEGIPEGEDVTVTQVVDVSNCREKAEMYKGMAAAMPDKSSRQRGQSVISTVRYVYNIKPTPDGGLITRAEGLEQQFFSPFNVKRGSFRMQAKKEISLVTVTDLHSPVTFETVTNKGNIVYKFVSSEAYPPIIMQNLQDPTVTAIELIKRLAQANNYRVDNATTEDAMKLYQLLRITPYEGFEIMWKQFQTNDVQRRWFLDMIAEVNDEKILKFLEARFVAGHLTANEAVQALVIAINHLQATPELVEKAKKFFDMPFTRSNVYVWQTVVLSYGSLVYKHCAYYTPCPVIAVQPLLDMAMEALRKNNETDMVLSLKALGNAGHPSSIKTIMRFLPGIAASPVSLPARVQSAAVQAMRLIAARDPLSVQDIAMSLFLQKNLDSELRMLALMILFDAQPSMGVVSTVTVHLQEETDLHVGSFAYSYLKSLASSRTPENTFLSTASTLAVRILAPKFGRLDYHHSKASRHDWFDDNFLLGTAIEGFLLKNATSIFPTEMVAKSKLYAIGRIMQLTEMGIRADGLKELLNTSIPVFKEQFNFSDFQAIFNKVQNYWDALPNEKPVLSAYSRVSGQEWFFTDITKEFIRDMITAISSTERKDIYMWRAIENLQKGFSWRWTKPFLNFEARYFQATIMGFPLEISKYYHAVTGISIDAKLSVSPPMNGQLSQLLSSKVSLDSSGFMGFTKDLWIFYGINTELFQSGSEFKTKMPLSLPWDFSAKINIGQRKFEIDFPACKKEIEFFSVRYVIDGTCPNLGDSWRSSGIINLSETNIFFLWHPQTKMCAKSNMYGLDLCVEADVRRQYYHRDYPLSYFLGYTYMALKLSPAQGVTAVDKIHFEASAGSSQQTMATQQLLNILRKLSKKAFLRVQQDSQSSSAEEYQTAHPDIEMEALNSTAEALLNIKAFALSANQNQQGYDVSLYYRPEGNISNDQLIVSQIAKDTNWKMCADAVLDAEATVKAHIRWGAECQSFEMSVSATASSPWDVRPAINATVHWTKIPDDLTAVGSRVEKYIPGMAFLLGFYQQQEKNPLQEVSVSIAAPSADSIDVKIKVPEYTVYREAFPFPVQPANFLEFYSMRNETIQGFGQA</sequence>
<evidence type="ECO:0000313" key="10">
    <source>
        <dbReference type="Proteomes" id="UP000472267"/>
    </source>
</evidence>
<dbReference type="InterPro" id="IPR015255">
    <property type="entry name" value="Vitellinogen_open_b-sht"/>
</dbReference>
<dbReference type="GO" id="GO:0032355">
    <property type="term" value="P:response to estradiol"/>
    <property type="evidence" value="ECO:0007669"/>
    <property type="project" value="TreeGrafter"/>
</dbReference>
<dbReference type="GO" id="GO:0045735">
    <property type="term" value="F:nutrient reservoir activity"/>
    <property type="evidence" value="ECO:0007669"/>
    <property type="project" value="UniProtKB-KW"/>
</dbReference>
<dbReference type="Gene3D" id="2.30.230.10">
    <property type="entry name" value="Lipovitellin, beta-sheet shell regions, chain A"/>
    <property type="match status" value="1"/>
</dbReference>
<evidence type="ECO:0000256" key="2">
    <source>
        <dbReference type="ARBA" id="ARBA00022729"/>
    </source>
</evidence>
<dbReference type="Gene3D" id="1.25.10.20">
    <property type="entry name" value="Vitellinogen, superhelical"/>
    <property type="match status" value="1"/>
</dbReference>
<name>A0A672HHB1_SALFA</name>
<dbReference type="SMART" id="SM00638">
    <property type="entry name" value="LPD_N"/>
    <property type="match status" value="1"/>
</dbReference>
<reference evidence="9" key="1">
    <citation type="submission" date="2019-06" db="EMBL/GenBank/DDBJ databases">
        <authorList>
            <consortium name="Wellcome Sanger Institute Data Sharing"/>
        </authorList>
    </citation>
    <scope>NUCLEOTIDE SEQUENCE [LARGE SCALE GENOMIC DNA]</scope>
</reference>
<dbReference type="InterPro" id="IPR015817">
    <property type="entry name" value="Vitellinogen_open_b-sht_sub1"/>
</dbReference>
<keyword evidence="2 7" id="KW-0732">Signal</keyword>
<feature type="signal peptide" evidence="7">
    <location>
        <begin position="1"/>
        <end position="19"/>
    </location>
</feature>
<dbReference type="Gene3D" id="2.20.50.20">
    <property type="entry name" value="Lipovitellin. Chain A, domain 3"/>
    <property type="match status" value="1"/>
</dbReference>
<dbReference type="InParanoid" id="A0A672HHB1"/>
<dbReference type="GO" id="GO:0005319">
    <property type="term" value="F:lipid transporter activity"/>
    <property type="evidence" value="ECO:0007669"/>
    <property type="project" value="InterPro"/>
</dbReference>
<dbReference type="SMART" id="SM01169">
    <property type="entry name" value="DUF1943"/>
    <property type="match status" value="1"/>
</dbReference>
<dbReference type="Gene3D" id="2.20.80.10">
    <property type="entry name" value="Lipovitellin-phosvitin complex, chain A, domain 4"/>
    <property type="match status" value="1"/>
</dbReference>
<dbReference type="Ensembl" id="ENSSFAT00005029684.1">
    <property type="protein sequence ID" value="ENSSFAP00005028621.1"/>
    <property type="gene ID" value="ENSSFAG00005013844.1"/>
</dbReference>
<dbReference type="InterPro" id="IPR015816">
    <property type="entry name" value="Vitellinogen_b-sht_N"/>
</dbReference>
<accession>A0A672HHB1</accession>
<dbReference type="Proteomes" id="UP000472267">
    <property type="component" value="Chromosome 23"/>
</dbReference>
<evidence type="ECO:0000256" key="4">
    <source>
        <dbReference type="ARBA" id="ARBA00023157"/>
    </source>
</evidence>
<dbReference type="Pfam" id="PF09175">
    <property type="entry name" value="Vit_b-sht_shell"/>
    <property type="match status" value="1"/>
</dbReference>
<dbReference type="PANTHER" id="PTHR23345:SF29">
    <property type="entry name" value="VITELLOGENIN 3, PHOSVITINLESS"/>
    <property type="match status" value="1"/>
</dbReference>